<evidence type="ECO:0000256" key="7">
    <source>
        <dbReference type="ARBA" id="ARBA00022723"/>
    </source>
</evidence>
<keyword evidence="8 15" id="KW-0547">Nucleotide-binding</keyword>
<dbReference type="GO" id="GO:0000049">
    <property type="term" value="F:tRNA binding"/>
    <property type="evidence" value="ECO:0007669"/>
    <property type="project" value="UniProtKB-UniRule"/>
</dbReference>
<dbReference type="GO" id="GO:0140096">
    <property type="term" value="F:catalytic activity, acting on a protein"/>
    <property type="evidence" value="ECO:0007669"/>
    <property type="project" value="UniProtKB-ARBA"/>
</dbReference>
<dbReference type="Pfam" id="PF01588">
    <property type="entry name" value="tRNA_bind"/>
    <property type="match status" value="1"/>
</dbReference>
<dbReference type="InterPro" id="IPR002547">
    <property type="entry name" value="tRNA-bd_dom"/>
</dbReference>
<protein>
    <recommendedName>
        <fullName evidence="15">Phenylalanine--tRNA ligase beta subunit</fullName>
        <ecNumber evidence="15">6.1.1.20</ecNumber>
    </recommendedName>
    <alternativeName>
        <fullName evidence="15">Phenylalanyl-tRNA synthetase beta subunit</fullName>
        <shortName evidence="15">PheRS</shortName>
    </alternativeName>
</protein>
<dbReference type="Gene3D" id="3.30.70.380">
    <property type="entry name" value="Ferrodoxin-fold anticodon-binding domain"/>
    <property type="match status" value="1"/>
</dbReference>
<proteinExistence type="inferred from homology"/>
<comment type="similarity">
    <text evidence="2 15">Belongs to the phenylalanyl-tRNA synthetase beta subunit family. Type 1 subfamily.</text>
</comment>
<dbReference type="GO" id="GO:0016740">
    <property type="term" value="F:transferase activity"/>
    <property type="evidence" value="ECO:0007669"/>
    <property type="project" value="UniProtKB-ARBA"/>
</dbReference>
<keyword evidence="21" id="KW-1185">Reference proteome</keyword>
<dbReference type="SMART" id="SM00896">
    <property type="entry name" value="FDX-ACB"/>
    <property type="match status" value="1"/>
</dbReference>
<keyword evidence="5 16" id="KW-0820">tRNA-binding</keyword>
<dbReference type="KEGG" id="vte:BHY08_04370"/>
<feature type="domain" description="FDX-ACB" evidence="18">
    <location>
        <begin position="715"/>
        <end position="808"/>
    </location>
</feature>
<dbReference type="AlphaFoldDB" id="A0A1J0A5C2"/>
<dbReference type="PROSITE" id="PS50886">
    <property type="entry name" value="TRBD"/>
    <property type="match status" value="1"/>
</dbReference>
<accession>A0A1J0A5C2</accession>
<evidence type="ECO:0000256" key="14">
    <source>
        <dbReference type="ARBA" id="ARBA00049255"/>
    </source>
</evidence>
<dbReference type="NCBIfam" id="TIGR00472">
    <property type="entry name" value="pheT_bact"/>
    <property type="match status" value="1"/>
</dbReference>
<evidence type="ECO:0000256" key="1">
    <source>
        <dbReference type="ARBA" id="ARBA00004496"/>
    </source>
</evidence>
<dbReference type="InterPro" id="IPR045060">
    <property type="entry name" value="Phe-tRNA-ligase_IIc_bsu"/>
</dbReference>
<feature type="domain" description="B5" evidence="19">
    <location>
        <begin position="410"/>
        <end position="485"/>
    </location>
</feature>
<dbReference type="PROSITE" id="PS51447">
    <property type="entry name" value="FDX_ACB"/>
    <property type="match status" value="1"/>
</dbReference>
<dbReference type="SUPFAM" id="SSF46955">
    <property type="entry name" value="Putative DNA-binding domain"/>
    <property type="match status" value="1"/>
</dbReference>
<feature type="binding site" evidence="15">
    <location>
        <position position="469"/>
    </location>
    <ligand>
        <name>Mg(2+)</name>
        <dbReference type="ChEBI" id="CHEBI:18420"/>
        <note>shared with alpha subunit</note>
    </ligand>
</feature>
<dbReference type="STRING" id="519472.BHY08_04370"/>
<evidence type="ECO:0000256" key="8">
    <source>
        <dbReference type="ARBA" id="ARBA00022741"/>
    </source>
</evidence>
<dbReference type="Pfam" id="PF03484">
    <property type="entry name" value="B5"/>
    <property type="match status" value="1"/>
</dbReference>
<dbReference type="PROSITE" id="PS51483">
    <property type="entry name" value="B5"/>
    <property type="match status" value="1"/>
</dbReference>
<dbReference type="InterPro" id="IPR036690">
    <property type="entry name" value="Fdx_antiC-bd_sf"/>
</dbReference>
<comment type="cofactor">
    <cofactor evidence="15">
        <name>Mg(2+)</name>
        <dbReference type="ChEBI" id="CHEBI:18420"/>
    </cofactor>
    <text evidence="15">Binds 2 magnesium ions per tetramer.</text>
</comment>
<sequence length="808" mass="89961">MLVSYKWLQELVDIKDIDVNQLADKMSRSGIEVEDVVIPEEGLKKIVVGDVKECVPHPDSDHLSICQVDVGEEELYQIVCGAPNITAGKKVIVALPNSRITGNVKIKKGKMRGEVSLGMICSLQELGYSDSVVPKEYAEGIYFLPEDAVPGQPVFPYLEMDDAIIELSVTPNRADALSMLGVAYEVAAIYDKDITLPTVTINENPDEPVESYVSIRLEDEEDVPSYGMKIIKDVTIKESPMWLQTRLMNEGIRPINNIVDVTNYTLLLFGQPQHAFDYDKLDSKEIYVRRATDKEELTTLDGVERELTTEDLVITNGKKAIALAGVMGGENTEITNNTTTIALETAVFNPTRVRRTARRLALSSESSRRFERGINWSVIRQASEFSASLMAELGGGSIVTGEALVESSVPTEPTVSITLDKINHSLGTELSAMDVEKIFLQLGFDVSLSGEIFDVTIPLRRWDIKIPADLIEEVARIYGYDNLPSTLPSGASLPGKLSFKQQMIRHIRSLLEGKGLTEAVSYALTSPESATQFKLDTDNSEDIVELNFPMSEEHSVLRQSLVNGLLKDVSYNVARKASGVAFYEVGHVFNWYDKSDLPKETTHLGMAMTGVSRKKDWKESQEVVDFYTIKGIVESLISFLGLENEVVYQPNQTLKEMHPGRTADILVGETRVGFVGQIHPKLSKDMDLKETYVVEIDLDKLFDFVPEDNEYKEVGKYPSIKRDIALLVDETVSHQQIVDVIEANGGKNLRSIHLFDLFKGEKLGKGKKSLAYSLVFQNDDSTLVEDEVVSVMNKIEKALVKELNIEVR</sequence>
<dbReference type="GO" id="GO:0004826">
    <property type="term" value="F:phenylalanine-tRNA ligase activity"/>
    <property type="evidence" value="ECO:0007669"/>
    <property type="project" value="UniProtKB-UniRule"/>
</dbReference>
<dbReference type="HAMAP" id="MF_00283">
    <property type="entry name" value="Phe_tRNA_synth_beta1"/>
    <property type="match status" value="1"/>
</dbReference>
<dbReference type="OrthoDB" id="9805455at2"/>
<evidence type="ECO:0000256" key="9">
    <source>
        <dbReference type="ARBA" id="ARBA00022840"/>
    </source>
</evidence>
<evidence type="ECO:0000313" key="20">
    <source>
        <dbReference type="EMBL" id="APB31132.1"/>
    </source>
</evidence>
<dbReference type="FunFam" id="3.30.930.10:FF:000022">
    <property type="entry name" value="Phenylalanine--tRNA ligase beta subunit"/>
    <property type="match status" value="1"/>
</dbReference>
<comment type="catalytic activity">
    <reaction evidence="14 15">
        <text>tRNA(Phe) + L-phenylalanine + ATP = L-phenylalanyl-tRNA(Phe) + AMP + diphosphate + H(+)</text>
        <dbReference type="Rhea" id="RHEA:19413"/>
        <dbReference type="Rhea" id="RHEA-COMP:9668"/>
        <dbReference type="Rhea" id="RHEA-COMP:9699"/>
        <dbReference type="ChEBI" id="CHEBI:15378"/>
        <dbReference type="ChEBI" id="CHEBI:30616"/>
        <dbReference type="ChEBI" id="CHEBI:33019"/>
        <dbReference type="ChEBI" id="CHEBI:58095"/>
        <dbReference type="ChEBI" id="CHEBI:78442"/>
        <dbReference type="ChEBI" id="CHEBI:78531"/>
        <dbReference type="ChEBI" id="CHEBI:456215"/>
        <dbReference type="EC" id="6.1.1.20"/>
    </reaction>
</comment>
<dbReference type="GO" id="GO:0009328">
    <property type="term" value="C:phenylalanine-tRNA ligase complex"/>
    <property type="evidence" value="ECO:0007669"/>
    <property type="project" value="TreeGrafter"/>
</dbReference>
<reference evidence="20 21" key="1">
    <citation type="submission" date="2016-09" db="EMBL/GenBank/DDBJ databases">
        <title>Vagococcus teuberi sp. nov., isolated from the Malian artisanal sour milk fene.</title>
        <authorList>
            <person name="Wullschleger S."/>
            <person name="Seifert C."/>
            <person name="Baumgartner S."/>
            <person name="Lacroix C."/>
            <person name="Bonfoh B."/>
            <person name="Stevens M.J."/>
            <person name="Meile L."/>
        </authorList>
    </citation>
    <scope>NUCLEOTIDE SEQUENCE [LARGE SCALE GENOMIC DNA]</scope>
    <source>
        <strain evidence="20 21">DSM 21459</strain>
    </source>
</reference>
<keyword evidence="6 15" id="KW-0436">Ligase</keyword>
<keyword evidence="7 15" id="KW-0479">Metal-binding</keyword>
<dbReference type="InterPro" id="IPR009061">
    <property type="entry name" value="DNA-bd_dom_put_sf"/>
</dbReference>
<evidence type="ECO:0000256" key="11">
    <source>
        <dbReference type="ARBA" id="ARBA00022884"/>
    </source>
</evidence>
<evidence type="ECO:0000256" key="13">
    <source>
        <dbReference type="ARBA" id="ARBA00023146"/>
    </source>
</evidence>
<keyword evidence="11 16" id="KW-0694">RNA-binding</keyword>
<evidence type="ECO:0000259" key="18">
    <source>
        <dbReference type="PROSITE" id="PS51447"/>
    </source>
</evidence>
<keyword evidence="9 15" id="KW-0067">ATP-binding</keyword>
<dbReference type="FunFam" id="3.30.70.380:FF:000001">
    <property type="entry name" value="Phenylalanine--tRNA ligase beta subunit"/>
    <property type="match status" value="1"/>
</dbReference>
<organism evidence="20 21">
    <name type="scientific">Vagococcus teuberi</name>
    <dbReference type="NCBI Taxonomy" id="519472"/>
    <lineage>
        <taxon>Bacteria</taxon>
        <taxon>Bacillati</taxon>
        <taxon>Bacillota</taxon>
        <taxon>Bacilli</taxon>
        <taxon>Lactobacillales</taxon>
        <taxon>Enterococcaceae</taxon>
        <taxon>Vagococcus</taxon>
    </lineage>
</organism>
<dbReference type="SMART" id="SM00873">
    <property type="entry name" value="B3_4"/>
    <property type="match status" value="1"/>
</dbReference>
<dbReference type="PANTHER" id="PTHR10947">
    <property type="entry name" value="PHENYLALANYL-TRNA SYNTHETASE BETA CHAIN AND LEUCINE-RICH REPEAT-CONTAINING PROTEIN 47"/>
    <property type="match status" value="1"/>
</dbReference>
<dbReference type="InterPro" id="IPR005146">
    <property type="entry name" value="B3/B4_tRNA-bd"/>
</dbReference>
<gene>
    <name evidence="15" type="primary">pheT</name>
    <name evidence="20" type="ORF">BHY08_04370</name>
</gene>
<dbReference type="NCBIfam" id="NF045760">
    <property type="entry name" value="YtpR"/>
    <property type="match status" value="1"/>
</dbReference>
<dbReference type="SUPFAM" id="SSF50249">
    <property type="entry name" value="Nucleic acid-binding proteins"/>
    <property type="match status" value="1"/>
</dbReference>
<evidence type="ECO:0000256" key="6">
    <source>
        <dbReference type="ARBA" id="ARBA00022598"/>
    </source>
</evidence>
<feature type="domain" description="TRNA-binding" evidence="17">
    <location>
        <begin position="40"/>
        <end position="155"/>
    </location>
</feature>
<dbReference type="SUPFAM" id="SSF54991">
    <property type="entry name" value="Anticodon-binding domain of PheRS"/>
    <property type="match status" value="1"/>
</dbReference>
<evidence type="ECO:0000256" key="10">
    <source>
        <dbReference type="ARBA" id="ARBA00022842"/>
    </source>
</evidence>
<comment type="subcellular location">
    <subcellularLocation>
        <location evidence="1 15">Cytoplasm</location>
    </subcellularLocation>
</comment>
<dbReference type="CDD" id="cd02796">
    <property type="entry name" value="tRNA_bind_bactPheRS"/>
    <property type="match status" value="1"/>
</dbReference>
<dbReference type="InterPro" id="IPR033714">
    <property type="entry name" value="tRNA_bind_bactPheRS"/>
</dbReference>
<dbReference type="Gene3D" id="2.40.50.140">
    <property type="entry name" value="Nucleic acid-binding proteins"/>
    <property type="match status" value="1"/>
</dbReference>
<dbReference type="InterPro" id="IPR005121">
    <property type="entry name" value="Fdx_antiC-bd"/>
</dbReference>
<feature type="binding site" evidence="15">
    <location>
        <position position="472"/>
    </location>
    <ligand>
        <name>Mg(2+)</name>
        <dbReference type="ChEBI" id="CHEBI:18420"/>
        <note>shared with alpha subunit</note>
    </ligand>
</feature>
<evidence type="ECO:0000313" key="21">
    <source>
        <dbReference type="Proteomes" id="UP000191200"/>
    </source>
</evidence>
<dbReference type="SUPFAM" id="SSF56037">
    <property type="entry name" value="PheT/TilS domain"/>
    <property type="match status" value="1"/>
</dbReference>
<feature type="binding site" evidence="15">
    <location>
        <position position="473"/>
    </location>
    <ligand>
        <name>Mg(2+)</name>
        <dbReference type="ChEBI" id="CHEBI:18420"/>
        <note>shared with alpha subunit</note>
    </ligand>
</feature>
<evidence type="ECO:0000256" key="15">
    <source>
        <dbReference type="HAMAP-Rule" id="MF_00283"/>
    </source>
</evidence>
<dbReference type="Gene3D" id="3.30.930.10">
    <property type="entry name" value="Bira Bifunctional Protein, Domain 2"/>
    <property type="match status" value="1"/>
</dbReference>
<dbReference type="Pfam" id="PF03147">
    <property type="entry name" value="FDX-ACB"/>
    <property type="match status" value="1"/>
</dbReference>
<dbReference type="GO" id="GO:0005524">
    <property type="term" value="F:ATP binding"/>
    <property type="evidence" value="ECO:0007669"/>
    <property type="project" value="UniProtKB-UniRule"/>
</dbReference>
<dbReference type="InterPro" id="IPR041616">
    <property type="entry name" value="PheRS_beta_core"/>
</dbReference>
<evidence type="ECO:0000256" key="16">
    <source>
        <dbReference type="PROSITE-ProRule" id="PRU00209"/>
    </source>
</evidence>
<dbReference type="CDD" id="cd00769">
    <property type="entry name" value="PheRS_beta_core"/>
    <property type="match status" value="1"/>
</dbReference>
<dbReference type="InterPro" id="IPR012340">
    <property type="entry name" value="NA-bd_OB-fold"/>
</dbReference>
<dbReference type="EMBL" id="CP017267">
    <property type="protein sequence ID" value="APB31132.1"/>
    <property type="molecule type" value="Genomic_DNA"/>
</dbReference>
<evidence type="ECO:0000259" key="19">
    <source>
        <dbReference type="PROSITE" id="PS51483"/>
    </source>
</evidence>
<dbReference type="GO" id="GO:0006432">
    <property type="term" value="P:phenylalanyl-tRNA aminoacylation"/>
    <property type="evidence" value="ECO:0007669"/>
    <property type="project" value="UniProtKB-UniRule"/>
</dbReference>
<feature type="binding site" evidence="15">
    <location>
        <position position="463"/>
    </location>
    <ligand>
        <name>Mg(2+)</name>
        <dbReference type="ChEBI" id="CHEBI:18420"/>
        <note>shared with alpha subunit</note>
    </ligand>
</feature>
<evidence type="ECO:0000256" key="5">
    <source>
        <dbReference type="ARBA" id="ARBA00022555"/>
    </source>
</evidence>
<keyword evidence="13 15" id="KW-0030">Aminoacyl-tRNA synthetase</keyword>
<dbReference type="GO" id="GO:0000287">
    <property type="term" value="F:magnesium ion binding"/>
    <property type="evidence" value="ECO:0007669"/>
    <property type="project" value="UniProtKB-UniRule"/>
</dbReference>
<dbReference type="Pfam" id="PF03483">
    <property type="entry name" value="B3_4"/>
    <property type="match status" value="1"/>
</dbReference>
<dbReference type="InterPro" id="IPR005147">
    <property type="entry name" value="tRNA_synthase_B5-dom"/>
</dbReference>
<dbReference type="Gene3D" id="3.30.56.10">
    <property type="match status" value="2"/>
</dbReference>
<dbReference type="FunFam" id="2.40.50.140:FF:000045">
    <property type="entry name" value="Phenylalanine--tRNA ligase beta subunit"/>
    <property type="match status" value="1"/>
</dbReference>
<dbReference type="PANTHER" id="PTHR10947:SF0">
    <property type="entry name" value="PHENYLALANINE--TRNA LIGASE BETA SUBUNIT"/>
    <property type="match status" value="1"/>
</dbReference>
<evidence type="ECO:0000259" key="17">
    <source>
        <dbReference type="PROSITE" id="PS50886"/>
    </source>
</evidence>
<dbReference type="Proteomes" id="UP000191200">
    <property type="component" value="Chromosome"/>
</dbReference>
<dbReference type="FunFam" id="3.30.56.10:FF:000002">
    <property type="entry name" value="Phenylalanine--tRNA ligase beta subunit"/>
    <property type="match status" value="1"/>
</dbReference>
<name>A0A1J0A5C2_9ENTE</name>
<dbReference type="RefSeq" id="WP_071456717.1">
    <property type="nucleotide sequence ID" value="NZ_CP017267.1"/>
</dbReference>
<evidence type="ECO:0000256" key="4">
    <source>
        <dbReference type="ARBA" id="ARBA00022490"/>
    </source>
</evidence>
<dbReference type="InterPro" id="IPR045864">
    <property type="entry name" value="aa-tRNA-synth_II/BPL/LPL"/>
</dbReference>
<comment type="subunit">
    <text evidence="3 15">Tetramer of two alpha and two beta subunits.</text>
</comment>
<evidence type="ECO:0000256" key="12">
    <source>
        <dbReference type="ARBA" id="ARBA00022917"/>
    </source>
</evidence>
<dbReference type="SUPFAM" id="SSF55681">
    <property type="entry name" value="Class II aaRS and biotin synthetases"/>
    <property type="match status" value="1"/>
</dbReference>
<dbReference type="Pfam" id="PF17759">
    <property type="entry name" value="tRNA_synthFbeta"/>
    <property type="match status" value="1"/>
</dbReference>
<keyword evidence="10 15" id="KW-0460">Magnesium</keyword>
<dbReference type="Gene3D" id="3.50.40.10">
    <property type="entry name" value="Phenylalanyl-trna Synthetase, Chain B, domain 3"/>
    <property type="match status" value="1"/>
</dbReference>
<dbReference type="InterPro" id="IPR020825">
    <property type="entry name" value="Phe-tRNA_synthase-like_B3/B4"/>
</dbReference>
<keyword evidence="12 15" id="KW-0648">Protein biosynthesis</keyword>
<keyword evidence="4 15" id="KW-0963">Cytoplasm</keyword>
<dbReference type="EC" id="6.1.1.20" evidence="15"/>
<dbReference type="InterPro" id="IPR004532">
    <property type="entry name" value="Phe-tRNA-ligase_IIc_bsu_bact"/>
</dbReference>
<evidence type="ECO:0000256" key="2">
    <source>
        <dbReference type="ARBA" id="ARBA00008653"/>
    </source>
</evidence>
<evidence type="ECO:0000256" key="3">
    <source>
        <dbReference type="ARBA" id="ARBA00011209"/>
    </source>
</evidence>
<dbReference type="FunFam" id="3.50.40.10:FF:000001">
    <property type="entry name" value="Phenylalanine--tRNA ligase beta subunit"/>
    <property type="match status" value="1"/>
</dbReference>
<dbReference type="SMART" id="SM00874">
    <property type="entry name" value="B5"/>
    <property type="match status" value="1"/>
</dbReference>